<dbReference type="GO" id="GO:0008955">
    <property type="term" value="F:peptidoglycan glycosyltransferase activity"/>
    <property type="evidence" value="ECO:0007669"/>
    <property type="project" value="UniProtKB-EC"/>
</dbReference>
<proteinExistence type="inferred from homology"/>
<evidence type="ECO:0000256" key="5">
    <source>
        <dbReference type="ARBA" id="ARBA00022960"/>
    </source>
</evidence>
<evidence type="ECO:0000256" key="12">
    <source>
        <dbReference type="ARBA" id="ARBA00041185"/>
    </source>
</evidence>
<evidence type="ECO:0000313" key="18">
    <source>
        <dbReference type="Proteomes" id="UP000002221"/>
    </source>
</evidence>
<evidence type="ECO:0000256" key="7">
    <source>
        <dbReference type="ARBA" id="ARBA00022989"/>
    </source>
</evidence>
<dbReference type="GO" id="GO:0008360">
    <property type="term" value="P:regulation of cell shape"/>
    <property type="evidence" value="ECO:0007669"/>
    <property type="project" value="UniProtKB-KW"/>
</dbReference>
<dbReference type="KEGG" id="rmr:Rmar_2702"/>
<reference evidence="17 18" key="1">
    <citation type="journal article" date="2009" name="Stand. Genomic Sci.">
        <title>Complete genome sequence of Rhodothermus marinus type strain (R-10).</title>
        <authorList>
            <person name="Nolan M."/>
            <person name="Tindall B.J."/>
            <person name="Pomrenke H."/>
            <person name="Lapidus A."/>
            <person name="Copeland A."/>
            <person name="Glavina Del Rio T."/>
            <person name="Lucas S."/>
            <person name="Chen F."/>
            <person name="Tice H."/>
            <person name="Cheng J.F."/>
            <person name="Saunders E."/>
            <person name="Han C."/>
            <person name="Bruce D."/>
            <person name="Goodwin L."/>
            <person name="Chain P."/>
            <person name="Pitluck S."/>
            <person name="Ovchinikova G."/>
            <person name="Pati A."/>
            <person name="Ivanova N."/>
            <person name="Mavromatis K."/>
            <person name="Chen A."/>
            <person name="Palaniappan K."/>
            <person name="Land M."/>
            <person name="Hauser L."/>
            <person name="Chang Y.J."/>
            <person name="Jeffries C.D."/>
            <person name="Brettin T."/>
            <person name="Goker M."/>
            <person name="Bristow J."/>
            <person name="Eisen J.A."/>
            <person name="Markowitz V."/>
            <person name="Hugenholtz P."/>
            <person name="Kyrpides N.C."/>
            <person name="Klenk H.P."/>
            <person name="Detter J.C."/>
        </authorList>
    </citation>
    <scope>NUCLEOTIDE SEQUENCE [LARGE SCALE GENOMIC DNA]</scope>
    <source>
        <strain evidence="18">ATCC 43812 / DSM 4252 / R-10</strain>
    </source>
</reference>
<evidence type="ECO:0000256" key="6">
    <source>
        <dbReference type="ARBA" id="ARBA00022984"/>
    </source>
</evidence>
<dbReference type="GO" id="GO:0005886">
    <property type="term" value="C:plasma membrane"/>
    <property type="evidence" value="ECO:0007669"/>
    <property type="project" value="TreeGrafter"/>
</dbReference>
<dbReference type="GO" id="GO:0015648">
    <property type="term" value="F:lipid-linked peptidoglycan transporter activity"/>
    <property type="evidence" value="ECO:0007669"/>
    <property type="project" value="TreeGrafter"/>
</dbReference>
<dbReference type="RefSeq" id="WP_012845183.1">
    <property type="nucleotide sequence ID" value="NC_013501.1"/>
</dbReference>
<dbReference type="InterPro" id="IPR001182">
    <property type="entry name" value="FtsW/RodA"/>
</dbReference>
<evidence type="ECO:0000256" key="3">
    <source>
        <dbReference type="ARBA" id="ARBA00022679"/>
    </source>
</evidence>
<accession>D0MGL0</accession>
<feature type="transmembrane region" description="Helical" evidence="16">
    <location>
        <begin position="202"/>
        <end position="220"/>
    </location>
</feature>
<evidence type="ECO:0000256" key="9">
    <source>
        <dbReference type="ARBA" id="ARBA00032370"/>
    </source>
</evidence>
<keyword evidence="7 16" id="KW-1133">Transmembrane helix</keyword>
<feature type="transmembrane region" description="Helical" evidence="16">
    <location>
        <begin position="325"/>
        <end position="353"/>
    </location>
</feature>
<dbReference type="Pfam" id="PF01098">
    <property type="entry name" value="FTSW_RODA_SPOVE"/>
    <property type="match status" value="1"/>
</dbReference>
<feature type="transmembrane region" description="Helical" evidence="16">
    <location>
        <begin position="359"/>
        <end position="378"/>
    </location>
</feature>
<evidence type="ECO:0000256" key="13">
    <source>
        <dbReference type="ARBA" id="ARBA00041418"/>
    </source>
</evidence>
<evidence type="ECO:0000256" key="15">
    <source>
        <dbReference type="ARBA" id="ARBA00049902"/>
    </source>
</evidence>
<dbReference type="GO" id="GO:0051301">
    <property type="term" value="P:cell division"/>
    <property type="evidence" value="ECO:0007669"/>
    <property type="project" value="InterPro"/>
</dbReference>
<keyword evidence="4 16" id="KW-0812">Transmembrane</keyword>
<comment type="similarity">
    <text evidence="11">Belongs to the SEDS family. FtsW subfamily.</text>
</comment>
<dbReference type="Proteomes" id="UP000002221">
    <property type="component" value="Chromosome"/>
</dbReference>
<evidence type="ECO:0000256" key="4">
    <source>
        <dbReference type="ARBA" id="ARBA00022692"/>
    </source>
</evidence>
<name>D0MGL0_RHOM4</name>
<evidence type="ECO:0000256" key="10">
    <source>
        <dbReference type="ARBA" id="ARBA00033270"/>
    </source>
</evidence>
<keyword evidence="5" id="KW-0133">Cell shape</keyword>
<feature type="transmembrane region" description="Helical" evidence="16">
    <location>
        <begin position="59"/>
        <end position="79"/>
    </location>
</feature>
<evidence type="ECO:0000256" key="8">
    <source>
        <dbReference type="ARBA" id="ARBA00023136"/>
    </source>
</evidence>
<keyword evidence="2" id="KW-0328">Glycosyltransferase</keyword>
<evidence type="ECO:0000256" key="16">
    <source>
        <dbReference type="SAM" id="Phobius"/>
    </source>
</evidence>
<organism evidence="17 18">
    <name type="scientific">Rhodothermus marinus (strain ATCC 43812 / DSM 4252 / R-10)</name>
    <name type="common">Rhodothermus obamensis</name>
    <dbReference type="NCBI Taxonomy" id="518766"/>
    <lineage>
        <taxon>Bacteria</taxon>
        <taxon>Pseudomonadati</taxon>
        <taxon>Rhodothermota</taxon>
        <taxon>Rhodothermia</taxon>
        <taxon>Rhodothermales</taxon>
        <taxon>Rhodothermaceae</taxon>
        <taxon>Rhodothermus</taxon>
    </lineage>
</organism>
<feature type="transmembrane region" description="Helical" evidence="16">
    <location>
        <begin position="26"/>
        <end position="47"/>
    </location>
</feature>
<dbReference type="HOGENOM" id="CLU_029243_2_1_10"/>
<keyword evidence="18" id="KW-1185">Reference proteome</keyword>
<keyword evidence="3" id="KW-0808">Transferase</keyword>
<keyword evidence="8 16" id="KW-0472">Membrane</keyword>
<comment type="subcellular location">
    <subcellularLocation>
        <location evidence="1">Membrane</location>
        <topology evidence="1">Multi-pass membrane protein</topology>
    </subcellularLocation>
</comment>
<sequence length="392" mass="42130">MNRLRATSRSKTTAASKPSADRYVQFVVVALMAFGVVAVYSAVSFLAETKAGGEPERLLLRHLVRVLLAAGAIVVVSRMDYRRLARWSKPLLLGSLGLLLLVQVAGVAFGGATRWLRIGSLAFQPSDLAGVALLLHLSVLLTRKQSYIHAFDRGFLPLLFWILLTAVLIGIENLSTAVLLTASMLLLCFVGRVRVLHLAGSGLLGLLLATLMLLTSPQRAARVEAFLGTKIFPHTEAEAVFDPQNEGYQARQARIAFAMGGLTGVGPGKSVQRDFLPAPYNDFIFAIVAEEYGLIGALLLLGALLMLLFRGYLRIARRAPDPLGFFLAFGATTMLVLQGFVHAAVTCGLLPVTGLPFPFVSYGGTSLLTSGILVGLLLSVSRRVQSPETERS</sequence>
<dbReference type="GO" id="GO:0032153">
    <property type="term" value="C:cell division site"/>
    <property type="evidence" value="ECO:0007669"/>
    <property type="project" value="TreeGrafter"/>
</dbReference>
<dbReference type="EC" id="2.4.99.28" evidence="14"/>
<evidence type="ECO:0000256" key="11">
    <source>
        <dbReference type="ARBA" id="ARBA00038053"/>
    </source>
</evidence>
<evidence type="ECO:0000256" key="14">
    <source>
        <dbReference type="ARBA" id="ARBA00044770"/>
    </source>
</evidence>
<evidence type="ECO:0000256" key="2">
    <source>
        <dbReference type="ARBA" id="ARBA00022676"/>
    </source>
</evidence>
<dbReference type="PANTHER" id="PTHR30474">
    <property type="entry name" value="CELL CYCLE PROTEIN"/>
    <property type="match status" value="1"/>
</dbReference>
<dbReference type="STRING" id="518766.Rmar_2702"/>
<comment type="catalytic activity">
    <reaction evidence="15">
        <text>[GlcNAc-(1-&gt;4)-Mur2Ac(oyl-L-Ala-gamma-D-Glu-L-Lys-D-Ala-D-Ala)](n)-di-trans,octa-cis-undecaprenyl diphosphate + beta-D-GlcNAc-(1-&gt;4)-Mur2Ac(oyl-L-Ala-gamma-D-Glu-L-Lys-D-Ala-D-Ala)-di-trans,octa-cis-undecaprenyl diphosphate = [GlcNAc-(1-&gt;4)-Mur2Ac(oyl-L-Ala-gamma-D-Glu-L-Lys-D-Ala-D-Ala)](n+1)-di-trans,octa-cis-undecaprenyl diphosphate + di-trans,octa-cis-undecaprenyl diphosphate + H(+)</text>
        <dbReference type="Rhea" id="RHEA:23708"/>
        <dbReference type="Rhea" id="RHEA-COMP:9602"/>
        <dbReference type="Rhea" id="RHEA-COMP:9603"/>
        <dbReference type="ChEBI" id="CHEBI:15378"/>
        <dbReference type="ChEBI" id="CHEBI:58405"/>
        <dbReference type="ChEBI" id="CHEBI:60033"/>
        <dbReference type="ChEBI" id="CHEBI:78435"/>
        <dbReference type="EC" id="2.4.99.28"/>
    </reaction>
</comment>
<dbReference type="PANTHER" id="PTHR30474:SF2">
    <property type="entry name" value="PEPTIDOGLYCAN GLYCOSYLTRANSFERASE FTSW-RELATED"/>
    <property type="match status" value="1"/>
</dbReference>
<evidence type="ECO:0000313" key="17">
    <source>
        <dbReference type="EMBL" id="ACY49573.1"/>
    </source>
</evidence>
<dbReference type="EMBL" id="CP001807">
    <property type="protein sequence ID" value="ACY49573.1"/>
    <property type="molecule type" value="Genomic_DNA"/>
</dbReference>
<gene>
    <name evidence="17" type="ordered locus">Rmar_2702</name>
</gene>
<dbReference type="GO" id="GO:0009252">
    <property type="term" value="P:peptidoglycan biosynthetic process"/>
    <property type="evidence" value="ECO:0007669"/>
    <property type="project" value="UniProtKB-KW"/>
</dbReference>
<feature type="transmembrane region" description="Helical" evidence="16">
    <location>
        <begin position="292"/>
        <end position="313"/>
    </location>
</feature>
<dbReference type="OrthoDB" id="9812661at2"/>
<feature type="transmembrane region" description="Helical" evidence="16">
    <location>
        <begin position="91"/>
        <end position="116"/>
    </location>
</feature>
<keyword evidence="6" id="KW-0573">Peptidoglycan synthesis</keyword>
<dbReference type="AlphaFoldDB" id="D0MGL0"/>
<protein>
    <recommendedName>
        <fullName evidence="12">Probable peptidoglycan glycosyltransferase FtsW</fullName>
        <ecNumber evidence="14">2.4.99.28</ecNumber>
    </recommendedName>
    <alternativeName>
        <fullName evidence="13">Cell division protein FtsW</fullName>
    </alternativeName>
    <alternativeName>
        <fullName evidence="10">Cell wall polymerase</fullName>
    </alternativeName>
    <alternativeName>
        <fullName evidence="9">Peptidoglycan polymerase</fullName>
    </alternativeName>
</protein>
<feature type="transmembrane region" description="Helical" evidence="16">
    <location>
        <begin position="154"/>
        <end position="171"/>
    </location>
</feature>
<dbReference type="eggNOG" id="COG0772">
    <property type="taxonomic scope" value="Bacteria"/>
</dbReference>
<evidence type="ECO:0000256" key="1">
    <source>
        <dbReference type="ARBA" id="ARBA00004141"/>
    </source>
</evidence>